<evidence type="ECO:0000256" key="2">
    <source>
        <dbReference type="SAM" id="Phobius"/>
    </source>
</evidence>
<reference evidence="3" key="2">
    <citation type="submission" date="2021-02" db="EMBL/GenBank/DDBJ databases">
        <title>Aspergillus puulaauensis MK2 genome sequence.</title>
        <authorList>
            <person name="Futagami T."/>
            <person name="Mori K."/>
            <person name="Kadooka C."/>
            <person name="Tanaka T."/>
        </authorList>
    </citation>
    <scope>NUCLEOTIDE SEQUENCE</scope>
    <source>
        <strain evidence="3">MK2</strain>
    </source>
</reference>
<keyword evidence="2" id="KW-0472">Membrane</keyword>
<protein>
    <recommendedName>
        <fullName evidence="5">Apple domain-containing protein</fullName>
    </recommendedName>
</protein>
<dbReference type="EMBL" id="AP024446">
    <property type="protein sequence ID" value="BCS24337.1"/>
    <property type="molecule type" value="Genomic_DNA"/>
</dbReference>
<organism evidence="3 4">
    <name type="scientific">Aspergillus puulaauensis</name>
    <dbReference type="NCBI Taxonomy" id="1220207"/>
    <lineage>
        <taxon>Eukaryota</taxon>
        <taxon>Fungi</taxon>
        <taxon>Dikarya</taxon>
        <taxon>Ascomycota</taxon>
        <taxon>Pezizomycotina</taxon>
        <taxon>Eurotiomycetes</taxon>
        <taxon>Eurotiomycetidae</taxon>
        <taxon>Eurotiales</taxon>
        <taxon>Aspergillaceae</taxon>
        <taxon>Aspergillus</taxon>
    </lineage>
</organism>
<evidence type="ECO:0000313" key="4">
    <source>
        <dbReference type="Proteomes" id="UP000654913"/>
    </source>
</evidence>
<dbReference type="RefSeq" id="XP_041556531.1">
    <property type="nucleotide sequence ID" value="XM_041703891.1"/>
</dbReference>
<feature type="transmembrane region" description="Helical" evidence="2">
    <location>
        <begin position="72"/>
        <end position="97"/>
    </location>
</feature>
<dbReference type="GeneID" id="64974342"/>
<gene>
    <name evidence="3" type="ORF">APUU_40781A</name>
</gene>
<name>A0A7R7XMM8_9EURO</name>
<sequence length="287" mass="29440">MSRTILQTATMTGDSFKEAVPDRHTQPGLEAVFLQGPGFGYPAQNGYGHGQGHGHGHTGPPVQQGIGKKKFFILWVALGVLVAAVIGLSVGLGVGLVKKGGTESESASQSSPTSTDNGNDNDNDISSNNATSPETSSSSSSSSSPSSSPTTTPTATYTSPFDTDAGADATITLSGVQATPNPSPTSICPTANNTVIVHIPGPKRYRIFCDSDFGGSGKKDLASVVLGSFDACLGLCNAMNYFQEREDVGCTYNVEGTGEQTPGTCWCLGGSLKVVTNVGNEVAIPID</sequence>
<dbReference type="AlphaFoldDB" id="A0A7R7XMM8"/>
<dbReference type="OrthoDB" id="4508208at2759"/>
<feature type="compositionally biased region" description="Low complexity" evidence="1">
    <location>
        <begin position="100"/>
        <end position="160"/>
    </location>
</feature>
<proteinExistence type="predicted"/>
<dbReference type="Proteomes" id="UP000654913">
    <property type="component" value="Chromosome 4"/>
</dbReference>
<keyword evidence="2" id="KW-0812">Transmembrane</keyword>
<evidence type="ECO:0000256" key="1">
    <source>
        <dbReference type="SAM" id="MobiDB-lite"/>
    </source>
</evidence>
<accession>A0A7R7XMM8</accession>
<evidence type="ECO:0000313" key="3">
    <source>
        <dbReference type="EMBL" id="BCS24337.1"/>
    </source>
</evidence>
<evidence type="ECO:0008006" key="5">
    <source>
        <dbReference type="Google" id="ProtNLM"/>
    </source>
</evidence>
<keyword evidence="2" id="KW-1133">Transmembrane helix</keyword>
<feature type="region of interest" description="Disordered" evidence="1">
    <location>
        <begin position="100"/>
        <end position="161"/>
    </location>
</feature>
<keyword evidence="4" id="KW-1185">Reference proteome</keyword>
<reference evidence="3" key="1">
    <citation type="submission" date="2021-01" db="EMBL/GenBank/DDBJ databases">
        <authorList>
            <consortium name="Aspergillus puulaauensis MK2 genome sequencing consortium"/>
            <person name="Kazuki M."/>
            <person name="Futagami T."/>
        </authorList>
    </citation>
    <scope>NUCLEOTIDE SEQUENCE</scope>
    <source>
        <strain evidence="3">MK2</strain>
    </source>
</reference>
<dbReference type="KEGG" id="apuu:APUU_40781A"/>
<feature type="region of interest" description="Disordered" evidence="1">
    <location>
        <begin position="43"/>
        <end position="62"/>
    </location>
</feature>